<dbReference type="EMBL" id="JAWRVI010000468">
    <property type="protein sequence ID" value="KAK4064301.1"/>
    <property type="molecule type" value="Genomic_DNA"/>
</dbReference>
<dbReference type="Proteomes" id="UP001287286">
    <property type="component" value="Unassembled WGS sequence"/>
</dbReference>
<keyword evidence="3" id="KW-1185">Reference proteome</keyword>
<sequence length="173" mass="18658">MYAAVTVLENGQLALKIWSFSTLSRVIGQGDARAEVKRCCLRDRIETPWDAGPVETYYDESRVEQDPQRRAELRDQKSAANSQFSSSALKRGSGGRAAGGLSASFAPNIKAEATSGGGVVNRVAGSESVESRMDKLEGKVSELTTSVILMNDTFTKLLEAMGGNGTERDGRRH</sequence>
<gene>
    <name evidence="2" type="ORF">Purlil1_14105</name>
</gene>
<reference evidence="2 3" key="1">
    <citation type="journal article" date="2024" name="Microbiol. Resour. Announc.">
        <title>Genome annotations for the ascomycete fungi Trichoderma harzianum, Trichoderma aggressivum, and Purpureocillium lilacinum.</title>
        <authorList>
            <person name="Beijen E.P.W."/>
            <person name="Ohm R.A."/>
        </authorList>
    </citation>
    <scope>NUCLEOTIDE SEQUENCE [LARGE SCALE GENOMIC DNA]</scope>
    <source>
        <strain evidence="2 3">CBS 150709</strain>
    </source>
</reference>
<evidence type="ECO:0000313" key="3">
    <source>
        <dbReference type="Proteomes" id="UP001287286"/>
    </source>
</evidence>
<organism evidence="2 3">
    <name type="scientific">Purpureocillium lilacinum</name>
    <name type="common">Paecilomyces lilacinus</name>
    <dbReference type="NCBI Taxonomy" id="33203"/>
    <lineage>
        <taxon>Eukaryota</taxon>
        <taxon>Fungi</taxon>
        <taxon>Dikarya</taxon>
        <taxon>Ascomycota</taxon>
        <taxon>Pezizomycotina</taxon>
        <taxon>Sordariomycetes</taxon>
        <taxon>Hypocreomycetidae</taxon>
        <taxon>Hypocreales</taxon>
        <taxon>Ophiocordycipitaceae</taxon>
        <taxon>Purpureocillium</taxon>
    </lineage>
</organism>
<accession>A0ABR0BC91</accession>
<protein>
    <submittedName>
        <fullName evidence="2">Uncharacterized protein</fullName>
    </submittedName>
</protein>
<proteinExistence type="predicted"/>
<evidence type="ECO:0000313" key="2">
    <source>
        <dbReference type="EMBL" id="KAK4064301.1"/>
    </source>
</evidence>
<name>A0ABR0BC91_PURLI</name>
<comment type="caution">
    <text evidence="2">The sequence shown here is derived from an EMBL/GenBank/DDBJ whole genome shotgun (WGS) entry which is preliminary data.</text>
</comment>
<feature type="compositionally biased region" description="Basic and acidic residues" evidence="1">
    <location>
        <begin position="59"/>
        <end position="77"/>
    </location>
</feature>
<evidence type="ECO:0000256" key="1">
    <source>
        <dbReference type="SAM" id="MobiDB-lite"/>
    </source>
</evidence>
<feature type="region of interest" description="Disordered" evidence="1">
    <location>
        <begin position="59"/>
        <end position="99"/>
    </location>
</feature>